<keyword evidence="11" id="KW-0325">Glycoprotein</keyword>
<reference evidence="16" key="1">
    <citation type="submission" date="2023-03" db="EMBL/GenBank/DDBJ databases">
        <title>Electrophorus voltai genome.</title>
        <authorList>
            <person name="Bian C."/>
        </authorList>
    </citation>
    <scope>NUCLEOTIDE SEQUENCE</scope>
    <source>
        <strain evidence="16">CB-2022</strain>
        <tissue evidence="16">Muscle</tissue>
    </source>
</reference>
<keyword evidence="9" id="KW-0677">Repeat</keyword>
<comment type="subunit">
    <text evidence="3">Binds to type I and type II collagen.</text>
</comment>
<evidence type="ECO:0000256" key="4">
    <source>
        <dbReference type="ARBA" id="ARBA00018230"/>
    </source>
</evidence>
<evidence type="ECO:0000256" key="5">
    <source>
        <dbReference type="ARBA" id="ARBA00022525"/>
    </source>
</evidence>
<comment type="function">
    <text evidence="12">Affects the rate of fibrils formation. May have a primary role in collagen fibrillogenesis.</text>
</comment>
<name>A0AAD9DN38_9TELE</name>
<keyword evidence="14" id="KW-1133">Transmembrane helix</keyword>
<dbReference type="GO" id="GO:0005615">
    <property type="term" value="C:extracellular space"/>
    <property type="evidence" value="ECO:0007669"/>
    <property type="project" value="TreeGrafter"/>
</dbReference>
<comment type="caution">
    <text evidence="16">The sequence shown here is derived from an EMBL/GenBank/DDBJ whole genome shotgun (WGS) entry which is preliminary data.</text>
</comment>
<gene>
    <name evidence="16" type="ORF">P4O66_017330</name>
</gene>
<comment type="subcellular location">
    <subcellularLocation>
        <location evidence="1">Secreted</location>
        <location evidence="1">Extracellular space</location>
        <location evidence="1">Extracellular matrix</location>
    </subcellularLocation>
</comment>
<dbReference type="Gene3D" id="3.80.10.10">
    <property type="entry name" value="Ribonuclease Inhibitor"/>
    <property type="match status" value="3"/>
</dbReference>
<comment type="similarity">
    <text evidence="2">Belongs to the small leucine-rich proteoglycan (SLRP) family. SLRP class II subfamily.</text>
</comment>
<evidence type="ECO:0000256" key="10">
    <source>
        <dbReference type="ARBA" id="ARBA00022974"/>
    </source>
</evidence>
<evidence type="ECO:0000256" key="6">
    <source>
        <dbReference type="ARBA" id="ARBA00022530"/>
    </source>
</evidence>
<keyword evidence="8" id="KW-0732">Signal</keyword>
<dbReference type="InterPro" id="IPR050333">
    <property type="entry name" value="SLRP"/>
</dbReference>
<accession>A0AAD9DN38</accession>
<dbReference type="SUPFAM" id="SSF52058">
    <property type="entry name" value="L domain-like"/>
    <property type="match status" value="1"/>
</dbReference>
<dbReference type="PROSITE" id="PS51450">
    <property type="entry name" value="LRR"/>
    <property type="match status" value="2"/>
</dbReference>
<dbReference type="Pfam" id="PF13516">
    <property type="entry name" value="LRR_6"/>
    <property type="match status" value="1"/>
</dbReference>
<dbReference type="Pfam" id="PF13855">
    <property type="entry name" value="LRR_8"/>
    <property type="match status" value="2"/>
</dbReference>
<dbReference type="InterPro" id="IPR003591">
    <property type="entry name" value="Leu-rich_rpt_typical-subtyp"/>
</dbReference>
<evidence type="ECO:0000256" key="8">
    <source>
        <dbReference type="ARBA" id="ARBA00022729"/>
    </source>
</evidence>
<evidence type="ECO:0000256" key="11">
    <source>
        <dbReference type="ARBA" id="ARBA00023180"/>
    </source>
</evidence>
<dbReference type="PANTHER" id="PTHR45712:SF4">
    <property type="entry name" value="FIBROMODULIN"/>
    <property type="match status" value="1"/>
</dbReference>
<keyword evidence="10" id="KW-0654">Proteoglycan</keyword>
<keyword evidence="5" id="KW-0964">Secreted</keyword>
<evidence type="ECO:0000259" key="15">
    <source>
        <dbReference type="SMART" id="SM00013"/>
    </source>
</evidence>
<dbReference type="PANTHER" id="PTHR45712">
    <property type="entry name" value="AGAP008170-PA"/>
    <property type="match status" value="1"/>
</dbReference>
<protein>
    <recommendedName>
        <fullName evidence="4">Fibromodulin</fullName>
    </recommendedName>
    <alternativeName>
        <fullName evidence="13">Keratan sulfate proteoglycan fibromodulin</fullName>
    </alternativeName>
</protein>
<evidence type="ECO:0000313" key="17">
    <source>
        <dbReference type="Proteomes" id="UP001239994"/>
    </source>
</evidence>
<evidence type="ECO:0000256" key="13">
    <source>
        <dbReference type="ARBA" id="ARBA00032216"/>
    </source>
</evidence>
<proteinExistence type="inferred from homology"/>
<dbReference type="InterPro" id="IPR000372">
    <property type="entry name" value="LRRNT"/>
</dbReference>
<dbReference type="AlphaFoldDB" id="A0AAD9DN38"/>
<evidence type="ECO:0000256" key="1">
    <source>
        <dbReference type="ARBA" id="ARBA00004498"/>
    </source>
</evidence>
<dbReference type="SMART" id="SM00364">
    <property type="entry name" value="LRR_BAC"/>
    <property type="match status" value="6"/>
</dbReference>
<evidence type="ECO:0000256" key="7">
    <source>
        <dbReference type="ARBA" id="ARBA00022614"/>
    </source>
</evidence>
<keyword evidence="6" id="KW-0272">Extracellular matrix</keyword>
<keyword evidence="7" id="KW-0433">Leucine-rich repeat</keyword>
<keyword evidence="14" id="KW-0812">Transmembrane</keyword>
<feature type="transmembrane region" description="Helical" evidence="14">
    <location>
        <begin position="12"/>
        <end position="34"/>
    </location>
</feature>
<feature type="domain" description="LRRNT" evidence="15">
    <location>
        <begin position="82"/>
        <end position="114"/>
    </location>
</feature>
<dbReference type="Proteomes" id="UP001239994">
    <property type="component" value="Unassembled WGS sequence"/>
</dbReference>
<evidence type="ECO:0000256" key="2">
    <source>
        <dbReference type="ARBA" id="ARBA00005818"/>
    </source>
</evidence>
<evidence type="ECO:0000256" key="9">
    <source>
        <dbReference type="ARBA" id="ARBA00022737"/>
    </source>
</evidence>
<keyword evidence="17" id="KW-1185">Reference proteome</keyword>
<dbReference type="SMART" id="SM00013">
    <property type="entry name" value="LRRNT"/>
    <property type="match status" value="1"/>
</dbReference>
<evidence type="ECO:0000256" key="14">
    <source>
        <dbReference type="SAM" id="Phobius"/>
    </source>
</evidence>
<sequence>MDKVCVELAPQPCYPSIFSGAMCGWIVLLLWVGLVDLSVTQQTDALTWLNYLRNRANGGSYTQNHGNHYISAEAENELVEVECPLECDCPSTYPMYCHSRNLQHVPFVHSRMKYVYLQNNRIRGITHGVFDNATGLVWIILHMNQLCSDQISDKIFAKLPKLERLFLHHNQLERLPTGLPRSLRDLRANHNAISSVSATALRGLDRLAELRLHTNNIEDPGSALEPLQSLTILDLHGNRLTKVPENLPPRLSQLYLEHNLISMLPAGFLRERPELRFVRLAHNHLTDDGIPPDTFNVTTLLELDLSHNRLEKIPTMSTRLQNLYLQANRIKEFSVSSFCRVVDMANYSNLRVLRLEANKISPHDVSPKALLCLRKATTIYL</sequence>
<organism evidence="16 17">
    <name type="scientific">Electrophorus voltai</name>
    <dbReference type="NCBI Taxonomy" id="2609070"/>
    <lineage>
        <taxon>Eukaryota</taxon>
        <taxon>Metazoa</taxon>
        <taxon>Chordata</taxon>
        <taxon>Craniata</taxon>
        <taxon>Vertebrata</taxon>
        <taxon>Euteleostomi</taxon>
        <taxon>Actinopterygii</taxon>
        <taxon>Neopterygii</taxon>
        <taxon>Teleostei</taxon>
        <taxon>Ostariophysi</taxon>
        <taxon>Gymnotiformes</taxon>
        <taxon>Gymnotoidei</taxon>
        <taxon>Gymnotidae</taxon>
        <taxon>Electrophorus</taxon>
    </lineage>
</organism>
<keyword evidence="14" id="KW-0472">Membrane</keyword>
<evidence type="ECO:0000313" key="16">
    <source>
        <dbReference type="EMBL" id="KAK1786948.1"/>
    </source>
</evidence>
<dbReference type="InterPro" id="IPR032675">
    <property type="entry name" value="LRR_dom_sf"/>
</dbReference>
<dbReference type="InterPro" id="IPR001611">
    <property type="entry name" value="Leu-rich_rpt"/>
</dbReference>
<evidence type="ECO:0000256" key="3">
    <source>
        <dbReference type="ARBA" id="ARBA00011226"/>
    </source>
</evidence>
<dbReference type="SMART" id="SM00369">
    <property type="entry name" value="LRR_TYP"/>
    <property type="match status" value="6"/>
</dbReference>
<dbReference type="EMBL" id="JAROKS010000024">
    <property type="protein sequence ID" value="KAK1786948.1"/>
    <property type="molecule type" value="Genomic_DNA"/>
</dbReference>
<evidence type="ECO:0000256" key="12">
    <source>
        <dbReference type="ARBA" id="ARBA00025136"/>
    </source>
</evidence>